<evidence type="ECO:0000256" key="9">
    <source>
        <dbReference type="ARBA" id="ARBA00022737"/>
    </source>
</evidence>
<evidence type="ECO:0000256" key="5">
    <source>
        <dbReference type="ARBA" id="ARBA00020267"/>
    </source>
</evidence>
<dbReference type="Pfam" id="PF00400">
    <property type="entry name" value="WD40"/>
    <property type="match status" value="8"/>
</dbReference>
<proteinExistence type="inferred from homology"/>
<evidence type="ECO:0000256" key="11">
    <source>
        <dbReference type="PROSITE-ProRule" id="PRU00221"/>
    </source>
</evidence>
<feature type="repeat" description="WD" evidence="11">
    <location>
        <begin position="716"/>
        <end position="748"/>
    </location>
</feature>
<feature type="repeat" description="WD" evidence="11">
    <location>
        <begin position="157"/>
        <end position="198"/>
    </location>
</feature>
<keyword evidence="10" id="KW-0539">Nucleus</keyword>
<comment type="pathway">
    <text evidence="3">tRNA modification; 5-methoxycarbonylmethyl-2-thiouridine-tRNA biosynthesis.</text>
</comment>
<comment type="caution">
    <text evidence="12">The sequence shown here is derived from an EMBL/GenBank/DDBJ whole genome shotgun (WGS) entry which is preliminary data.</text>
</comment>
<evidence type="ECO:0000256" key="1">
    <source>
        <dbReference type="ARBA" id="ARBA00004123"/>
    </source>
</evidence>
<keyword evidence="6" id="KW-0963">Cytoplasm</keyword>
<sequence length="867" mass="94778">LCVLKYPVVDASASPDALTMLQITADYLAAGANRHPSTADWDESGILAFGADRNIALWQPQVGLPLFSHETRNDWDFGIGIVTLHTERDTNNLQDPDSRGVFELLKGHQDIVNAVKFLPGPHGILLSGSVDKNLCIWRRDTSTKHYGCIQTLHHQESNSHQSSINCIAVAAGSKIFASGSADAIVKIWSLNEQDVASLQQTITIAPRFFPLALALSRLEGAPDSYVLAVAGTKDVIQLYVLDGQKGSEFKLQATLAGHEGWIRSLEFTRESDKPNSDLLLSSASQDKYIRLWRIHQGRELPAAAATADPSLGAFMPGKSLSNRAHRFKAQDLDFSATFEALLLGHDDWIYSTKWRFGKNKLQLLSASADNSLAIWESDAATGVWVTTTRLGEISAEKGSTSATGSTGGFWTGLWSPSGETVTCLGRTGSWRLWNFDSQKDRWIQGVGISGHTQSITGIAWSKDGDYLLSTSSDQTTRLHAKWKRGNQESWHEMARPQIHGYDLNCIDSLGTSQFVSGADEKLLRVFSEPKAVANLLSKLCGIGGSHIEEMPDAANMPVLGLSNKAIEAVADDEEVVNGNSHGRDAVDPASIVHKSTLNLDHPPSEEHLSRHTLWPEIEKLYGHGYEISCLAASHDGTLIATACKASSIDHAVIRLFETKGWLEIRPPLTAHSLTVTRLRFSADDKFLLSVGRDRQWSVFERDADEKATYKLAESNPKGHTRMILDAAWAPATTSVFATAGRDKKVNIWAKDESSKGFTYRSNISETSPVTAIGFLDSMVGDVAYLAVGSETGFFAIHSLDFKNGFSVQALAVKFPSTYPNGSKAITQLAWKPAKSQNEEEGPDMQLAIASEDSSLRIYSYKSRSFVS</sequence>
<dbReference type="FunFam" id="2.130.10.10:FF:000400">
    <property type="entry name" value="Elongator acetyltransferase complex subunit 2"/>
    <property type="match status" value="1"/>
</dbReference>
<dbReference type="PROSITE" id="PS50082">
    <property type="entry name" value="WD_REPEATS_2"/>
    <property type="match status" value="5"/>
</dbReference>
<dbReference type="PROSITE" id="PS50294">
    <property type="entry name" value="WD_REPEATS_REGION"/>
    <property type="match status" value="3"/>
</dbReference>
<keyword evidence="13" id="KW-1185">Reference proteome</keyword>
<name>A0A8T9BQ20_9HELO</name>
<dbReference type="AlphaFoldDB" id="A0A8T9BQ20"/>
<comment type="subcellular location">
    <subcellularLocation>
        <location evidence="2">Cytoplasm</location>
    </subcellularLocation>
    <subcellularLocation>
        <location evidence="1">Nucleus</location>
    </subcellularLocation>
</comment>
<dbReference type="Gene3D" id="2.130.10.10">
    <property type="entry name" value="YVTN repeat-like/Quinoprotein amine dehydrogenase"/>
    <property type="match status" value="4"/>
</dbReference>
<feature type="repeat" description="WD" evidence="11">
    <location>
        <begin position="255"/>
        <end position="302"/>
    </location>
</feature>
<feature type="non-terminal residue" evidence="12">
    <location>
        <position position="1"/>
    </location>
</feature>
<dbReference type="GO" id="GO:0005737">
    <property type="term" value="C:cytoplasm"/>
    <property type="evidence" value="ECO:0007669"/>
    <property type="project" value="UniProtKB-SubCell"/>
</dbReference>
<keyword evidence="9" id="KW-0677">Repeat</keyword>
<dbReference type="SMART" id="SM00320">
    <property type="entry name" value="WD40"/>
    <property type="match status" value="11"/>
</dbReference>
<evidence type="ECO:0000313" key="12">
    <source>
        <dbReference type="EMBL" id="TVY20152.1"/>
    </source>
</evidence>
<evidence type="ECO:0000256" key="7">
    <source>
        <dbReference type="ARBA" id="ARBA00022574"/>
    </source>
</evidence>
<keyword evidence="8" id="KW-0819">tRNA processing</keyword>
<evidence type="ECO:0000256" key="6">
    <source>
        <dbReference type="ARBA" id="ARBA00022490"/>
    </source>
</evidence>
<keyword evidence="7 11" id="KW-0853">WD repeat</keyword>
<evidence type="ECO:0000256" key="3">
    <source>
        <dbReference type="ARBA" id="ARBA00005043"/>
    </source>
</evidence>
<dbReference type="InterPro" id="IPR037289">
    <property type="entry name" value="Elp2"/>
</dbReference>
<dbReference type="InterPro" id="IPR036322">
    <property type="entry name" value="WD40_repeat_dom_sf"/>
</dbReference>
<dbReference type="SUPFAM" id="SSF50978">
    <property type="entry name" value="WD40 repeat-like"/>
    <property type="match status" value="2"/>
</dbReference>
<accession>A0A8T9BQ20</accession>
<protein>
    <recommendedName>
        <fullName evidence="5">Elongator complex protein 2</fullName>
    </recommendedName>
</protein>
<evidence type="ECO:0000256" key="10">
    <source>
        <dbReference type="ARBA" id="ARBA00023242"/>
    </source>
</evidence>
<dbReference type="PANTHER" id="PTHR44111">
    <property type="entry name" value="ELONGATOR COMPLEX PROTEIN 2"/>
    <property type="match status" value="1"/>
</dbReference>
<gene>
    <name evidence="12" type="primary">ELP2</name>
    <name evidence="12" type="ORF">LARI1_G001424</name>
</gene>
<dbReference type="InterPro" id="IPR015943">
    <property type="entry name" value="WD40/YVTN_repeat-like_dom_sf"/>
</dbReference>
<feature type="repeat" description="WD" evidence="11">
    <location>
        <begin position="448"/>
        <end position="478"/>
    </location>
</feature>
<dbReference type="GO" id="GO:0005634">
    <property type="term" value="C:nucleus"/>
    <property type="evidence" value="ECO:0007669"/>
    <property type="project" value="UniProtKB-SubCell"/>
</dbReference>
<dbReference type="OrthoDB" id="27911at2759"/>
<dbReference type="InterPro" id="IPR001680">
    <property type="entry name" value="WD40_rpt"/>
</dbReference>
<evidence type="ECO:0000256" key="2">
    <source>
        <dbReference type="ARBA" id="ARBA00004496"/>
    </source>
</evidence>
<evidence type="ECO:0000256" key="4">
    <source>
        <dbReference type="ARBA" id="ARBA00005881"/>
    </source>
</evidence>
<feature type="repeat" description="WD" evidence="11">
    <location>
        <begin position="105"/>
        <end position="137"/>
    </location>
</feature>
<dbReference type="PANTHER" id="PTHR44111:SF1">
    <property type="entry name" value="ELONGATOR COMPLEX PROTEIN 2"/>
    <property type="match status" value="1"/>
</dbReference>
<reference evidence="12 13" key="1">
    <citation type="submission" date="2018-05" db="EMBL/GenBank/DDBJ databases">
        <title>Whole genome sequencing for identification of molecular markers to develop diagnostic detection tools for the regulated plant pathogen Lachnellula willkommii.</title>
        <authorList>
            <person name="Giroux E."/>
            <person name="Bilodeau G."/>
        </authorList>
    </citation>
    <scope>NUCLEOTIDE SEQUENCE [LARGE SCALE GENOMIC DNA]</scope>
    <source>
        <strain evidence="12 13">CBS 203.66</strain>
    </source>
</reference>
<dbReference type="EMBL" id="QGMF01000068">
    <property type="protein sequence ID" value="TVY20152.1"/>
    <property type="molecule type" value="Genomic_DNA"/>
</dbReference>
<dbReference type="GO" id="GO:0033588">
    <property type="term" value="C:elongator holoenzyme complex"/>
    <property type="evidence" value="ECO:0007669"/>
    <property type="project" value="InterPro"/>
</dbReference>
<dbReference type="GO" id="GO:0002098">
    <property type="term" value="P:tRNA wobble uridine modification"/>
    <property type="evidence" value="ECO:0007669"/>
    <property type="project" value="InterPro"/>
</dbReference>
<organism evidence="12 13">
    <name type="scientific">Lachnellula arida</name>
    <dbReference type="NCBI Taxonomy" id="1316785"/>
    <lineage>
        <taxon>Eukaryota</taxon>
        <taxon>Fungi</taxon>
        <taxon>Dikarya</taxon>
        <taxon>Ascomycota</taxon>
        <taxon>Pezizomycotina</taxon>
        <taxon>Leotiomycetes</taxon>
        <taxon>Helotiales</taxon>
        <taxon>Lachnaceae</taxon>
        <taxon>Lachnellula</taxon>
    </lineage>
</organism>
<comment type="similarity">
    <text evidence="4">Belongs to the WD repeat ELP2 family.</text>
</comment>
<evidence type="ECO:0000313" key="13">
    <source>
        <dbReference type="Proteomes" id="UP000469559"/>
    </source>
</evidence>
<dbReference type="Proteomes" id="UP000469559">
    <property type="component" value="Unassembled WGS sequence"/>
</dbReference>
<evidence type="ECO:0000256" key="8">
    <source>
        <dbReference type="ARBA" id="ARBA00022694"/>
    </source>
</evidence>
<dbReference type="FunFam" id="2.130.10.10:FF:001289">
    <property type="entry name" value="RNA polymerase II Elongator subunit"/>
    <property type="match status" value="1"/>
</dbReference>